<dbReference type="AlphaFoldDB" id="A0A8J6BQF9"/>
<organism evidence="1 2">
    <name type="scientific">Eleutherodactylus coqui</name>
    <name type="common">Puerto Rican coqui</name>
    <dbReference type="NCBI Taxonomy" id="57060"/>
    <lineage>
        <taxon>Eukaryota</taxon>
        <taxon>Metazoa</taxon>
        <taxon>Chordata</taxon>
        <taxon>Craniata</taxon>
        <taxon>Vertebrata</taxon>
        <taxon>Euteleostomi</taxon>
        <taxon>Amphibia</taxon>
        <taxon>Batrachia</taxon>
        <taxon>Anura</taxon>
        <taxon>Neobatrachia</taxon>
        <taxon>Hyloidea</taxon>
        <taxon>Eleutherodactylidae</taxon>
        <taxon>Eleutherodactylinae</taxon>
        <taxon>Eleutherodactylus</taxon>
        <taxon>Eleutherodactylus</taxon>
    </lineage>
</organism>
<dbReference type="EMBL" id="WNTK01002911">
    <property type="protein sequence ID" value="KAG9465553.1"/>
    <property type="molecule type" value="Genomic_DNA"/>
</dbReference>
<reference evidence="1" key="1">
    <citation type="thesis" date="2020" institute="ProQuest LLC" country="789 East Eisenhower Parkway, Ann Arbor, MI, USA">
        <title>Comparative Genomics and Chromosome Evolution.</title>
        <authorList>
            <person name="Mudd A.B."/>
        </authorList>
    </citation>
    <scope>NUCLEOTIDE SEQUENCE</scope>
    <source>
        <strain evidence="1">HN-11 Male</strain>
        <tissue evidence="1">Kidney and liver</tissue>
    </source>
</reference>
<accession>A0A8J6BQF9</accession>
<keyword evidence="2" id="KW-1185">Reference proteome</keyword>
<dbReference type="Proteomes" id="UP000770717">
    <property type="component" value="Unassembled WGS sequence"/>
</dbReference>
<sequence length="77" mass="8543">MGLITVNANPRNQSSLLHSVRNVLDLAEHGSSMKRVKGVIAPKPLSEIQPQWVLRDGAARAHFCLIYFNGTIKIAEY</sequence>
<evidence type="ECO:0000313" key="1">
    <source>
        <dbReference type="EMBL" id="KAG9465553.1"/>
    </source>
</evidence>
<proteinExistence type="predicted"/>
<protein>
    <submittedName>
        <fullName evidence="1">Uncharacterized protein</fullName>
    </submittedName>
</protein>
<gene>
    <name evidence="1" type="ORF">GDO78_018098</name>
</gene>
<evidence type="ECO:0000313" key="2">
    <source>
        <dbReference type="Proteomes" id="UP000770717"/>
    </source>
</evidence>
<comment type="caution">
    <text evidence="1">The sequence shown here is derived from an EMBL/GenBank/DDBJ whole genome shotgun (WGS) entry which is preliminary data.</text>
</comment>
<name>A0A8J6BQF9_ELECQ</name>